<name>A0AAU7Q6C3_9GAMM</name>
<organism evidence="2">
    <name type="scientific">Acerihabitans sp. KWT182</name>
    <dbReference type="NCBI Taxonomy" id="3157919"/>
    <lineage>
        <taxon>Bacteria</taxon>
        <taxon>Pseudomonadati</taxon>
        <taxon>Pseudomonadota</taxon>
        <taxon>Gammaproteobacteria</taxon>
        <taxon>Enterobacterales</taxon>
        <taxon>Pectobacteriaceae</taxon>
        <taxon>Acerihabitans</taxon>
    </lineage>
</organism>
<dbReference type="GO" id="GO:0047734">
    <property type="term" value="F:CDP-glycerol diphosphatase activity"/>
    <property type="evidence" value="ECO:0007669"/>
    <property type="project" value="TreeGrafter"/>
</dbReference>
<dbReference type="Pfam" id="PF00149">
    <property type="entry name" value="Metallophos"/>
    <property type="match status" value="1"/>
</dbReference>
<gene>
    <name evidence="2" type="ORF">ABK905_17575</name>
</gene>
<dbReference type="GO" id="GO:0047631">
    <property type="term" value="F:ADP-ribose diphosphatase activity"/>
    <property type="evidence" value="ECO:0007669"/>
    <property type="project" value="TreeGrafter"/>
</dbReference>
<dbReference type="AlphaFoldDB" id="A0AAU7Q6C3"/>
<dbReference type="InterPro" id="IPR029052">
    <property type="entry name" value="Metallo-depent_PP-like"/>
</dbReference>
<dbReference type="Gene3D" id="3.60.21.10">
    <property type="match status" value="1"/>
</dbReference>
<proteinExistence type="predicted"/>
<feature type="domain" description="Calcineurin-like phosphoesterase" evidence="1">
    <location>
        <begin position="35"/>
        <end position="254"/>
    </location>
</feature>
<dbReference type="EMBL" id="CP157947">
    <property type="protein sequence ID" value="XBS68500.1"/>
    <property type="molecule type" value="Genomic_DNA"/>
</dbReference>
<dbReference type="PANTHER" id="PTHR16509:SF1">
    <property type="entry name" value="MANGANESE-DEPENDENT ADP-RIBOSE_CDP-ALCOHOL DIPHOSPHATASE"/>
    <property type="match status" value="1"/>
</dbReference>
<dbReference type="GO" id="GO:0030145">
    <property type="term" value="F:manganese ion binding"/>
    <property type="evidence" value="ECO:0007669"/>
    <property type="project" value="TreeGrafter"/>
</dbReference>
<accession>A0AAU7Q6C3</accession>
<reference evidence="2" key="1">
    <citation type="submission" date="2024-06" db="EMBL/GenBank/DDBJ databases">
        <authorList>
            <person name="Coelho C."/>
            <person name="Bento M."/>
            <person name="Garcia E."/>
            <person name="Camelo A."/>
            <person name="Brandao I."/>
            <person name="Espirito Santo C."/>
            <person name="Trovao J."/>
            <person name="Verissimo A."/>
            <person name="Costa J."/>
            <person name="Tiago I."/>
        </authorList>
    </citation>
    <scope>NUCLEOTIDE SEQUENCE</scope>
    <source>
        <strain evidence="2">KWT182</strain>
    </source>
</reference>
<dbReference type="InterPro" id="IPR004843">
    <property type="entry name" value="Calcineurin-like_PHP"/>
</dbReference>
<sequence>MNRLLTAGQWRALGDVGAFYRVPLFADAPSPGRVRFGLIADPQYADADPDLKHRRYYRHSLRKLAAAIEGLNAAPLDFVVTLGDLVDRHWSSYDDLLPLYRRLRHPHVAVMGNHDADTVSRHFSRLQPPLGLPKHYFHFAVNGYRFIVIDGNDVSLYCNEANGQDGEQARRMLAQLAAEGKPQAQAWNGALGDAQLRWLESVLQEARARQETIIVFGHYPLAPVNTHNLWNDEVVTELLCRYRVRAYFGGHQHGGGYQRLEDTDFITLKGMVDGEEHTPYAVAELQGTALILQGRGPEISRVL</sequence>
<evidence type="ECO:0000259" key="1">
    <source>
        <dbReference type="Pfam" id="PF00149"/>
    </source>
</evidence>
<dbReference type="SUPFAM" id="SSF56300">
    <property type="entry name" value="Metallo-dependent phosphatases"/>
    <property type="match status" value="1"/>
</dbReference>
<protein>
    <submittedName>
        <fullName evidence="2">Metallophosphoesterase</fullName>
    </submittedName>
</protein>
<dbReference type="GO" id="GO:0008663">
    <property type="term" value="F:2',3'-cyclic-nucleotide 2'-phosphodiesterase activity"/>
    <property type="evidence" value="ECO:0007669"/>
    <property type="project" value="TreeGrafter"/>
</dbReference>
<evidence type="ECO:0000313" key="2">
    <source>
        <dbReference type="EMBL" id="XBS68500.1"/>
    </source>
</evidence>
<dbReference type="PANTHER" id="PTHR16509">
    <property type="match status" value="1"/>
</dbReference>